<sequence length="254" mass="28577">METDTLAWDVDLVHDMFNERDANLILSISLSSSRLCDVWHWSWESSGLFSVKSVCKFLQLSKELGAQDDNSVFWNTLWKLSVPPKVKDLLWRTVTNCLPTKFRLRYRHVPVDTICPVCKVTDETIYHSLVDCSFAKAYWQQLAAGVNLTVVGSFANWFATVLQQADGEKRRLDSAQDSTFNPTAAFLTDVDGAETWAKLAENTLKINVDAAIFSGTATYSFTGVIRDETDALVEAFTCCWAGVLQPEIDHNITF</sequence>
<protein>
    <recommendedName>
        <fullName evidence="1">Reverse transcriptase zinc-binding domain-containing protein</fullName>
    </recommendedName>
</protein>
<evidence type="ECO:0000313" key="3">
    <source>
        <dbReference type="Proteomes" id="UP000583929"/>
    </source>
</evidence>
<dbReference type="InterPro" id="IPR026960">
    <property type="entry name" value="RVT-Znf"/>
</dbReference>
<evidence type="ECO:0000259" key="1">
    <source>
        <dbReference type="Pfam" id="PF13966"/>
    </source>
</evidence>
<proteinExistence type="predicted"/>
<accession>A0A7J6GQX3</accession>
<dbReference type="EMBL" id="JAATIQ010000086">
    <property type="protein sequence ID" value="KAF4385325.1"/>
    <property type="molecule type" value="Genomic_DNA"/>
</dbReference>
<dbReference type="Proteomes" id="UP000583929">
    <property type="component" value="Unassembled WGS sequence"/>
</dbReference>
<evidence type="ECO:0000313" key="2">
    <source>
        <dbReference type="EMBL" id="KAF4385325.1"/>
    </source>
</evidence>
<reference evidence="2 3" key="1">
    <citation type="journal article" date="2020" name="bioRxiv">
        <title>Sequence and annotation of 42 cannabis genomes reveals extensive copy number variation in cannabinoid synthesis and pathogen resistance genes.</title>
        <authorList>
            <person name="Mckernan K.J."/>
            <person name="Helbert Y."/>
            <person name="Kane L.T."/>
            <person name="Ebling H."/>
            <person name="Zhang L."/>
            <person name="Liu B."/>
            <person name="Eaton Z."/>
            <person name="Mclaughlin S."/>
            <person name="Kingan S."/>
            <person name="Baybayan P."/>
            <person name="Concepcion G."/>
            <person name="Jordan M."/>
            <person name="Riva A."/>
            <person name="Barbazuk W."/>
            <person name="Harkins T."/>
        </authorList>
    </citation>
    <scope>NUCLEOTIDE SEQUENCE [LARGE SCALE GENOMIC DNA]</scope>
    <source>
        <strain evidence="3">cv. Jamaican Lion 4</strain>
        <tissue evidence="2">Leaf</tissue>
    </source>
</reference>
<feature type="domain" description="Reverse transcriptase zinc-binding" evidence="1">
    <location>
        <begin position="49"/>
        <end position="139"/>
    </location>
</feature>
<name>A0A7J6GQX3_CANSA</name>
<dbReference type="AlphaFoldDB" id="A0A7J6GQX3"/>
<organism evidence="2 3">
    <name type="scientific">Cannabis sativa</name>
    <name type="common">Hemp</name>
    <name type="synonym">Marijuana</name>
    <dbReference type="NCBI Taxonomy" id="3483"/>
    <lineage>
        <taxon>Eukaryota</taxon>
        <taxon>Viridiplantae</taxon>
        <taxon>Streptophyta</taxon>
        <taxon>Embryophyta</taxon>
        <taxon>Tracheophyta</taxon>
        <taxon>Spermatophyta</taxon>
        <taxon>Magnoliopsida</taxon>
        <taxon>eudicotyledons</taxon>
        <taxon>Gunneridae</taxon>
        <taxon>Pentapetalae</taxon>
        <taxon>rosids</taxon>
        <taxon>fabids</taxon>
        <taxon>Rosales</taxon>
        <taxon>Cannabaceae</taxon>
        <taxon>Cannabis</taxon>
    </lineage>
</organism>
<dbReference type="Pfam" id="PF13966">
    <property type="entry name" value="zf-RVT"/>
    <property type="match status" value="1"/>
</dbReference>
<keyword evidence="3" id="KW-1185">Reference proteome</keyword>
<comment type="caution">
    <text evidence="2">The sequence shown here is derived from an EMBL/GenBank/DDBJ whole genome shotgun (WGS) entry which is preliminary data.</text>
</comment>
<gene>
    <name evidence="2" type="ORF">G4B88_026608</name>
</gene>